<name>A0A8J4SKU2_9TREM</name>
<dbReference type="Gene3D" id="3.10.110.10">
    <property type="entry name" value="Ubiquitin Conjugating Enzyme"/>
    <property type="match status" value="1"/>
</dbReference>
<evidence type="ECO:0000313" key="3">
    <source>
        <dbReference type="Proteomes" id="UP000748531"/>
    </source>
</evidence>
<gene>
    <name evidence="2" type="ORF">PHET_11746</name>
</gene>
<dbReference type="AlphaFoldDB" id="A0A8J4SKU2"/>
<feature type="transmembrane region" description="Helical" evidence="1">
    <location>
        <begin position="12"/>
        <end position="28"/>
    </location>
</feature>
<proteinExistence type="predicted"/>
<keyword evidence="3" id="KW-1185">Reference proteome</keyword>
<dbReference type="EMBL" id="LUCH01011097">
    <property type="protein sequence ID" value="KAF5395642.1"/>
    <property type="molecule type" value="Genomic_DNA"/>
</dbReference>
<dbReference type="InterPro" id="IPR016135">
    <property type="entry name" value="UBQ-conjugating_enzyme/RWD"/>
</dbReference>
<evidence type="ECO:0000313" key="2">
    <source>
        <dbReference type="EMBL" id="KAF5395642.1"/>
    </source>
</evidence>
<keyword evidence="1" id="KW-0472">Membrane</keyword>
<reference evidence="2" key="1">
    <citation type="submission" date="2019-05" db="EMBL/GenBank/DDBJ databases">
        <title>Annotation for the trematode Paragonimus heterotremus.</title>
        <authorList>
            <person name="Choi Y.-J."/>
        </authorList>
    </citation>
    <scope>NUCLEOTIDE SEQUENCE</scope>
    <source>
        <strain evidence="2">LC</strain>
    </source>
</reference>
<evidence type="ECO:0000256" key="1">
    <source>
        <dbReference type="SAM" id="Phobius"/>
    </source>
</evidence>
<dbReference type="Proteomes" id="UP000748531">
    <property type="component" value="Unassembled WGS sequence"/>
</dbReference>
<comment type="caution">
    <text evidence="2">The sequence shown here is derived from an EMBL/GenBank/DDBJ whole genome shotgun (WGS) entry which is preliminary data.</text>
</comment>
<organism evidence="2 3">
    <name type="scientific">Paragonimus heterotremus</name>
    <dbReference type="NCBI Taxonomy" id="100268"/>
    <lineage>
        <taxon>Eukaryota</taxon>
        <taxon>Metazoa</taxon>
        <taxon>Spiralia</taxon>
        <taxon>Lophotrochozoa</taxon>
        <taxon>Platyhelminthes</taxon>
        <taxon>Trematoda</taxon>
        <taxon>Digenea</taxon>
        <taxon>Plagiorchiida</taxon>
        <taxon>Troglotremata</taxon>
        <taxon>Troglotrematidae</taxon>
        <taxon>Paragonimus</taxon>
    </lineage>
</organism>
<protein>
    <submittedName>
        <fullName evidence="2">Uncharacterized protein</fullName>
    </submittedName>
</protein>
<keyword evidence="1" id="KW-0812">Transmembrane</keyword>
<feature type="non-terminal residue" evidence="2">
    <location>
        <position position="163"/>
    </location>
</feature>
<sequence length="163" mass="18736">IGCRWDLFFSVYRIFGIRLWIILVAGIVDREFSLMSKMITQGYLILAEYNLVRAHHPPGIFVLPVADAPLIWTGIVSIRSGYYVGGIFRFRLILAPDFPSTQLPVSFQLSAIANCLDLFIVTYSQVGQENREFHFVFRTFLFQNFSGPEEPIYIPMHARVLDL</sequence>
<dbReference type="SUPFAM" id="SSF54495">
    <property type="entry name" value="UBC-like"/>
    <property type="match status" value="1"/>
</dbReference>
<dbReference type="OrthoDB" id="5596422at2759"/>
<keyword evidence="1" id="KW-1133">Transmembrane helix</keyword>
<accession>A0A8J4SKU2</accession>